<proteinExistence type="inferred from homology"/>
<dbReference type="SUPFAM" id="SSF52540">
    <property type="entry name" value="P-loop containing nucleoside triphosphate hydrolases"/>
    <property type="match status" value="1"/>
</dbReference>
<dbReference type="GO" id="GO:0005524">
    <property type="term" value="F:ATP binding"/>
    <property type="evidence" value="ECO:0007669"/>
    <property type="project" value="UniProtKB-KW"/>
</dbReference>
<evidence type="ECO:0000256" key="4">
    <source>
        <dbReference type="ARBA" id="ARBA00022840"/>
    </source>
</evidence>
<dbReference type="InterPro" id="IPR003593">
    <property type="entry name" value="AAA+_ATPase"/>
</dbReference>
<evidence type="ECO:0000256" key="3">
    <source>
        <dbReference type="ARBA" id="ARBA00022741"/>
    </source>
</evidence>
<evidence type="ECO:0000256" key="1">
    <source>
        <dbReference type="ARBA" id="ARBA00005417"/>
    </source>
</evidence>
<dbReference type="RefSeq" id="WP_212534817.1">
    <property type="nucleotide sequence ID" value="NZ_JAGTUU010000001.1"/>
</dbReference>
<dbReference type="GO" id="GO:0016887">
    <property type="term" value="F:ATP hydrolysis activity"/>
    <property type="evidence" value="ECO:0007669"/>
    <property type="project" value="InterPro"/>
</dbReference>
<protein>
    <submittedName>
        <fullName evidence="6">ABC transporter ATP-binding protein</fullName>
    </submittedName>
</protein>
<dbReference type="Pfam" id="PF00005">
    <property type="entry name" value="ABC_tran"/>
    <property type="match status" value="1"/>
</dbReference>
<evidence type="ECO:0000256" key="2">
    <source>
        <dbReference type="ARBA" id="ARBA00022448"/>
    </source>
</evidence>
<evidence type="ECO:0000313" key="7">
    <source>
        <dbReference type="Proteomes" id="UP000681356"/>
    </source>
</evidence>
<dbReference type="PROSITE" id="PS50893">
    <property type="entry name" value="ABC_TRANSPORTER_2"/>
    <property type="match status" value="1"/>
</dbReference>
<gene>
    <name evidence="6" type="ORF">KB874_01775</name>
</gene>
<name>A0A8J7WCG1_9RHOB</name>
<keyword evidence="7" id="KW-1185">Reference proteome</keyword>
<reference evidence="6" key="1">
    <citation type="submission" date="2021-04" db="EMBL/GenBank/DDBJ databases">
        <authorList>
            <person name="Yoon J."/>
        </authorList>
    </citation>
    <scope>NUCLEOTIDE SEQUENCE</scope>
    <source>
        <strain evidence="6">KMU-90</strain>
    </source>
</reference>
<dbReference type="PROSITE" id="PS00211">
    <property type="entry name" value="ABC_TRANSPORTER_1"/>
    <property type="match status" value="1"/>
</dbReference>
<keyword evidence="4 6" id="KW-0067">ATP-binding</keyword>
<comment type="caution">
    <text evidence="6">The sequence shown here is derived from an EMBL/GenBank/DDBJ whole genome shotgun (WGS) entry which is preliminary data.</text>
</comment>
<organism evidence="6 7">
    <name type="scientific">Thetidibacter halocola</name>
    <dbReference type="NCBI Taxonomy" id="2827239"/>
    <lineage>
        <taxon>Bacteria</taxon>
        <taxon>Pseudomonadati</taxon>
        <taxon>Pseudomonadota</taxon>
        <taxon>Alphaproteobacteria</taxon>
        <taxon>Rhodobacterales</taxon>
        <taxon>Roseobacteraceae</taxon>
        <taxon>Thetidibacter</taxon>
    </lineage>
</organism>
<sequence length="217" mass="23306">MALRLVHDATAPARDAVARLSLPGLSLGGTPILGPIDLTLGRGETVALTGPSGIGKSTLLRVLAGIETRHRGQVDRPARLAMVFQEPVLLPWRNLRDNLLIPLRISADKAEVALAEVGLGGRGDRFPGQLSLGQQRRIALARAFAGEPDLLLMDEPFVSLDAALADEMMSLFERLRAKRTVTTLLVTHAPEEARRLADRILLLEGNPARLAASQQTG</sequence>
<dbReference type="EMBL" id="JAGTUU010000001">
    <property type="protein sequence ID" value="MBS0122846.1"/>
    <property type="molecule type" value="Genomic_DNA"/>
</dbReference>
<dbReference type="PANTHER" id="PTHR42788:SF19">
    <property type="entry name" value="ALIPHATIC SULFONATES IMPORT ATP-BINDING PROTEIN SSUB 2"/>
    <property type="match status" value="1"/>
</dbReference>
<dbReference type="InterPro" id="IPR027417">
    <property type="entry name" value="P-loop_NTPase"/>
</dbReference>
<evidence type="ECO:0000259" key="5">
    <source>
        <dbReference type="PROSITE" id="PS50893"/>
    </source>
</evidence>
<dbReference type="SMART" id="SM00382">
    <property type="entry name" value="AAA"/>
    <property type="match status" value="1"/>
</dbReference>
<evidence type="ECO:0000313" key="6">
    <source>
        <dbReference type="EMBL" id="MBS0122846.1"/>
    </source>
</evidence>
<comment type="similarity">
    <text evidence="1">Belongs to the ABC transporter superfamily.</text>
</comment>
<keyword evidence="2" id="KW-0813">Transport</keyword>
<dbReference type="Gene3D" id="3.40.50.300">
    <property type="entry name" value="P-loop containing nucleotide triphosphate hydrolases"/>
    <property type="match status" value="1"/>
</dbReference>
<dbReference type="InterPro" id="IPR050166">
    <property type="entry name" value="ABC_transporter_ATP-bind"/>
</dbReference>
<dbReference type="PANTHER" id="PTHR42788">
    <property type="entry name" value="TAURINE IMPORT ATP-BINDING PROTEIN-RELATED"/>
    <property type="match status" value="1"/>
</dbReference>
<dbReference type="AlphaFoldDB" id="A0A8J7WCG1"/>
<keyword evidence="3" id="KW-0547">Nucleotide-binding</keyword>
<accession>A0A8J7WCG1</accession>
<feature type="domain" description="ABC transporter" evidence="5">
    <location>
        <begin position="17"/>
        <end position="216"/>
    </location>
</feature>
<dbReference type="InterPro" id="IPR003439">
    <property type="entry name" value="ABC_transporter-like_ATP-bd"/>
</dbReference>
<dbReference type="InterPro" id="IPR017871">
    <property type="entry name" value="ABC_transporter-like_CS"/>
</dbReference>
<dbReference type="Proteomes" id="UP000681356">
    <property type="component" value="Unassembled WGS sequence"/>
</dbReference>